<evidence type="ECO:0000313" key="6">
    <source>
        <dbReference type="Proteomes" id="UP000887569"/>
    </source>
</evidence>
<evidence type="ECO:0000256" key="2">
    <source>
        <dbReference type="ARBA" id="ARBA00059208"/>
    </source>
</evidence>
<dbReference type="GO" id="GO:0097602">
    <property type="term" value="F:cullin family protein binding"/>
    <property type="evidence" value="ECO:0007669"/>
    <property type="project" value="TreeGrafter"/>
</dbReference>
<dbReference type="SUPFAM" id="SSF46934">
    <property type="entry name" value="UBA-like"/>
    <property type="match status" value="1"/>
</dbReference>
<feature type="domain" description="DCUN1" evidence="5">
    <location>
        <begin position="82"/>
        <end position="277"/>
    </location>
</feature>
<dbReference type="PANTHER" id="PTHR12281">
    <property type="entry name" value="RP42 RELATED"/>
    <property type="match status" value="1"/>
</dbReference>
<keyword evidence="1" id="KW-0833">Ubl conjugation pathway</keyword>
<evidence type="ECO:0000256" key="3">
    <source>
        <dbReference type="ARBA" id="ARBA00064502"/>
    </source>
</evidence>
<dbReference type="GO" id="GO:0031624">
    <property type="term" value="F:ubiquitin conjugating enzyme binding"/>
    <property type="evidence" value="ECO:0007669"/>
    <property type="project" value="TreeGrafter"/>
</dbReference>
<dbReference type="CDD" id="cd14350">
    <property type="entry name" value="UBA_DCNL"/>
    <property type="match status" value="1"/>
</dbReference>
<dbReference type="GO" id="GO:0045116">
    <property type="term" value="P:protein neddylation"/>
    <property type="evidence" value="ECO:0007669"/>
    <property type="project" value="TreeGrafter"/>
</dbReference>
<dbReference type="Pfam" id="PF14555">
    <property type="entry name" value="UBA_4"/>
    <property type="match status" value="1"/>
</dbReference>
<reference evidence="7" key="1">
    <citation type="submission" date="2022-11" db="UniProtKB">
        <authorList>
            <consortium name="WormBaseParasite"/>
        </authorList>
    </citation>
    <scope>IDENTIFICATION</scope>
</reference>
<comment type="function">
    <text evidence="2">Required for neddylation of cullin components of SCF-type E3 ubiquitin ligase complexes. Neddylation of cullins play an essential role in the regulation of SCF-type complexes activity. Does not act by preventing deneddylation, but rather facilitates neddylation, possibly by acting with rbx-1 to recruit the Nedd8-charged E2 enzyme to the cullin component of SCF-type complexes.</text>
</comment>
<dbReference type="GO" id="GO:0000151">
    <property type="term" value="C:ubiquitin ligase complex"/>
    <property type="evidence" value="ECO:0007669"/>
    <property type="project" value="TreeGrafter"/>
</dbReference>
<dbReference type="InterPro" id="IPR014764">
    <property type="entry name" value="DCN-prot"/>
</dbReference>
<dbReference type="PANTHER" id="PTHR12281:SF32">
    <property type="entry name" value="DCN1-LIKE PROTEIN"/>
    <property type="match status" value="1"/>
</dbReference>
<evidence type="ECO:0000256" key="4">
    <source>
        <dbReference type="RuleBase" id="RU410713"/>
    </source>
</evidence>
<protein>
    <recommendedName>
        <fullName evidence="4">Defective in cullin neddylation protein</fullName>
    </recommendedName>
</protein>
<name>A0A915BXM5_PARUN</name>
<dbReference type="InterPro" id="IPR042460">
    <property type="entry name" value="DCN1-like_PONY"/>
</dbReference>
<evidence type="ECO:0000259" key="5">
    <source>
        <dbReference type="PROSITE" id="PS51229"/>
    </source>
</evidence>
<sequence length="277" mass="32127">CPYFRIKRFTVAQSVKRIKLTHSTMNKLKSAQRDKVRNFMQWTQSNEKTAIQCLSSQNWNLELACDAYYQNPHLYICCADAIDQKSLQAFFHKFSSDRQDGDPSRIGPHGMLRFLTDLGLDPTERTVLVLAWKLKAQTQCEFSWQEFSTGLTEMRVDSLEKLKSKLPSLNEELRDPQKFRDFYQFTFNYARVSSQRTLDVETAIAYWDIVFGGSFGYQSLWVKFLREKALKTVNDSSSTLPSAICITLCGLRDGGTNGELCRRNDANTKRNWRIMCR</sequence>
<dbReference type="FunFam" id="1.10.8.10:FF:000124">
    <property type="entry name" value="Defective in cullin neddylation protein 1"/>
    <property type="match status" value="1"/>
</dbReference>
<evidence type="ECO:0000256" key="1">
    <source>
        <dbReference type="ARBA" id="ARBA00022786"/>
    </source>
</evidence>
<evidence type="ECO:0000313" key="7">
    <source>
        <dbReference type="WBParaSite" id="PgR068_g012_t02"/>
    </source>
</evidence>
<proteinExistence type="predicted"/>
<keyword evidence="6" id="KW-1185">Reference proteome</keyword>
<comment type="function">
    <text evidence="4">Neddylation of cullins play an essential role in the regulation of SCF-type complexes activity.</text>
</comment>
<dbReference type="Gene3D" id="1.10.238.10">
    <property type="entry name" value="EF-hand"/>
    <property type="match status" value="1"/>
</dbReference>
<dbReference type="Proteomes" id="UP000887569">
    <property type="component" value="Unplaced"/>
</dbReference>
<dbReference type="FunFam" id="1.10.238.10:FF:000030">
    <property type="entry name" value="DCN1-like protein"/>
    <property type="match status" value="1"/>
</dbReference>
<accession>A0A915BXM5</accession>
<dbReference type="PROSITE" id="PS51229">
    <property type="entry name" value="DCUN1"/>
    <property type="match status" value="1"/>
</dbReference>
<dbReference type="Gene3D" id="1.10.238.200">
    <property type="entry name" value="Cullin, PONY binding domain"/>
    <property type="match status" value="1"/>
</dbReference>
<dbReference type="Pfam" id="PF03556">
    <property type="entry name" value="Cullin_binding"/>
    <property type="match status" value="1"/>
</dbReference>
<dbReference type="GO" id="GO:0032182">
    <property type="term" value="F:ubiquitin-like protein binding"/>
    <property type="evidence" value="ECO:0007669"/>
    <property type="project" value="TreeGrafter"/>
</dbReference>
<organism evidence="6 7">
    <name type="scientific">Parascaris univalens</name>
    <name type="common">Nematode worm</name>
    <dbReference type="NCBI Taxonomy" id="6257"/>
    <lineage>
        <taxon>Eukaryota</taxon>
        <taxon>Metazoa</taxon>
        <taxon>Ecdysozoa</taxon>
        <taxon>Nematoda</taxon>
        <taxon>Chromadorea</taxon>
        <taxon>Rhabditida</taxon>
        <taxon>Spirurina</taxon>
        <taxon>Ascaridomorpha</taxon>
        <taxon>Ascaridoidea</taxon>
        <taxon>Ascarididae</taxon>
        <taxon>Parascaris</taxon>
    </lineage>
</organism>
<dbReference type="AlphaFoldDB" id="A0A915BXM5"/>
<dbReference type="WBParaSite" id="PgR068_g012_t02">
    <property type="protein sequence ID" value="PgR068_g012_t02"/>
    <property type="gene ID" value="PgR068_g012"/>
</dbReference>
<comment type="subunit">
    <text evidence="3">Interacts with the cullin cul-3. Interacts with ubiquitin via its UBA-like domain. Interacts with ned-8/nedd8.</text>
</comment>
<dbReference type="Gene3D" id="1.10.8.10">
    <property type="entry name" value="DNA helicase RuvA subunit, C-terminal domain"/>
    <property type="match status" value="1"/>
</dbReference>
<dbReference type="InterPro" id="IPR005176">
    <property type="entry name" value="PONY_dom"/>
</dbReference>
<dbReference type="InterPro" id="IPR009060">
    <property type="entry name" value="UBA-like_sf"/>
</dbReference>